<organism evidence="1 2">
    <name type="scientific">Vararia minispora EC-137</name>
    <dbReference type="NCBI Taxonomy" id="1314806"/>
    <lineage>
        <taxon>Eukaryota</taxon>
        <taxon>Fungi</taxon>
        <taxon>Dikarya</taxon>
        <taxon>Basidiomycota</taxon>
        <taxon>Agaricomycotina</taxon>
        <taxon>Agaricomycetes</taxon>
        <taxon>Russulales</taxon>
        <taxon>Lachnocladiaceae</taxon>
        <taxon>Vararia</taxon>
    </lineage>
</organism>
<dbReference type="Proteomes" id="UP000814128">
    <property type="component" value="Unassembled WGS sequence"/>
</dbReference>
<gene>
    <name evidence="1" type="ORF">K488DRAFT_88849</name>
</gene>
<reference evidence="1" key="1">
    <citation type="submission" date="2021-02" db="EMBL/GenBank/DDBJ databases">
        <authorList>
            <consortium name="DOE Joint Genome Institute"/>
            <person name="Ahrendt S."/>
            <person name="Looney B.P."/>
            <person name="Miyauchi S."/>
            <person name="Morin E."/>
            <person name="Drula E."/>
            <person name="Courty P.E."/>
            <person name="Chicoki N."/>
            <person name="Fauchery L."/>
            <person name="Kohler A."/>
            <person name="Kuo A."/>
            <person name="Labutti K."/>
            <person name="Pangilinan J."/>
            <person name="Lipzen A."/>
            <person name="Riley R."/>
            <person name="Andreopoulos W."/>
            <person name="He G."/>
            <person name="Johnson J."/>
            <person name="Barry K.W."/>
            <person name="Grigoriev I.V."/>
            <person name="Nagy L."/>
            <person name="Hibbett D."/>
            <person name="Henrissat B."/>
            <person name="Matheny P.B."/>
            <person name="Labbe J."/>
            <person name="Martin F."/>
        </authorList>
    </citation>
    <scope>NUCLEOTIDE SEQUENCE</scope>
    <source>
        <strain evidence="1">EC-137</strain>
    </source>
</reference>
<evidence type="ECO:0000313" key="2">
    <source>
        <dbReference type="Proteomes" id="UP000814128"/>
    </source>
</evidence>
<reference evidence="1" key="2">
    <citation type="journal article" date="2022" name="New Phytol.">
        <title>Evolutionary transition to the ectomycorrhizal habit in the genomes of a hyperdiverse lineage of mushroom-forming fungi.</title>
        <authorList>
            <person name="Looney B."/>
            <person name="Miyauchi S."/>
            <person name="Morin E."/>
            <person name="Drula E."/>
            <person name="Courty P.E."/>
            <person name="Kohler A."/>
            <person name="Kuo A."/>
            <person name="LaButti K."/>
            <person name="Pangilinan J."/>
            <person name="Lipzen A."/>
            <person name="Riley R."/>
            <person name="Andreopoulos W."/>
            <person name="He G."/>
            <person name="Johnson J."/>
            <person name="Nolan M."/>
            <person name="Tritt A."/>
            <person name="Barry K.W."/>
            <person name="Grigoriev I.V."/>
            <person name="Nagy L.G."/>
            <person name="Hibbett D."/>
            <person name="Henrissat B."/>
            <person name="Matheny P.B."/>
            <person name="Labbe J."/>
            <person name="Martin F.M."/>
        </authorList>
    </citation>
    <scope>NUCLEOTIDE SEQUENCE</scope>
    <source>
        <strain evidence="1">EC-137</strain>
    </source>
</reference>
<accession>A0ACB8QCB6</accession>
<dbReference type="EMBL" id="MU273684">
    <property type="protein sequence ID" value="KAI0029312.1"/>
    <property type="molecule type" value="Genomic_DNA"/>
</dbReference>
<protein>
    <submittedName>
        <fullName evidence="1">Uncharacterized protein</fullName>
    </submittedName>
</protein>
<sequence>MPLSSLPMESLVVGCTFILLILLILVSFCAHWIVARRRRMAVLLANESFGCRGMTPSPVSKLRSLADATEESSEVSRLKTPSSSHTSIRLTADRPVVINLLSEAAGCVNMRLVLTPPTPLKPRRWGV</sequence>
<name>A0ACB8QCB6_9AGAM</name>
<evidence type="ECO:0000313" key="1">
    <source>
        <dbReference type="EMBL" id="KAI0029312.1"/>
    </source>
</evidence>
<keyword evidence="2" id="KW-1185">Reference proteome</keyword>
<proteinExistence type="predicted"/>
<comment type="caution">
    <text evidence="1">The sequence shown here is derived from an EMBL/GenBank/DDBJ whole genome shotgun (WGS) entry which is preliminary data.</text>
</comment>